<name>A8LNY0_DINSH</name>
<dbReference type="eggNOG" id="COG0491">
    <property type="taxonomic scope" value="Bacteria"/>
</dbReference>
<reference evidence="3" key="1">
    <citation type="journal article" date="2010" name="ISME J.">
        <title>The complete genome sequence of the algal symbiont Dinoroseobacter shibae: a hitchhiker's guide to life in the sea.</title>
        <authorList>
            <person name="Wagner-Dobler I."/>
            <person name="Ballhausen B."/>
            <person name="Berger M."/>
            <person name="Brinkhoff T."/>
            <person name="Buchholz I."/>
            <person name="Bunk B."/>
            <person name="Cypionka H."/>
            <person name="Daniel R."/>
            <person name="Drepper T."/>
            <person name="Gerdts G."/>
            <person name="Hahnke S."/>
            <person name="Han C."/>
            <person name="Jahn D."/>
            <person name="Kalhoefer D."/>
            <person name="Kiss H."/>
            <person name="Klenk H.P."/>
            <person name="Kyrpides N."/>
            <person name="Liebl W."/>
            <person name="Liesegang H."/>
            <person name="Meincke L."/>
            <person name="Pati A."/>
            <person name="Petersen J."/>
            <person name="Piekarski T."/>
            <person name="Pommerenke C."/>
            <person name="Pradella S."/>
            <person name="Pukall R."/>
            <person name="Rabus R."/>
            <person name="Stackebrandt E."/>
            <person name="Thole S."/>
            <person name="Thompson L."/>
            <person name="Tielen P."/>
            <person name="Tomasch J."/>
            <person name="von Jan M."/>
            <person name="Wanphrut N."/>
            <person name="Wichels A."/>
            <person name="Zech H."/>
            <person name="Simon M."/>
        </authorList>
    </citation>
    <scope>NUCLEOTIDE SEQUENCE [LARGE SCALE GENOMIC DNA]</scope>
    <source>
        <strain evidence="3">DSM 16493 / NCIMB 14021 / DFL 12</strain>
    </source>
</reference>
<dbReference type="AlphaFoldDB" id="A8LNY0"/>
<accession>A8LNY0</accession>
<dbReference type="OrthoDB" id="9788263at2"/>
<dbReference type="InterPro" id="IPR036866">
    <property type="entry name" value="RibonucZ/Hydroxyglut_hydro"/>
</dbReference>
<dbReference type="InterPro" id="IPR050662">
    <property type="entry name" value="Sec-metab_biosynth-thioest"/>
</dbReference>
<keyword evidence="3" id="KW-1185">Reference proteome</keyword>
<feature type="domain" description="Metallo-beta-lactamase" evidence="1">
    <location>
        <begin position="32"/>
        <end position="214"/>
    </location>
</feature>
<dbReference type="InterPro" id="IPR036388">
    <property type="entry name" value="WH-like_DNA-bd_sf"/>
</dbReference>
<dbReference type="InterPro" id="IPR041516">
    <property type="entry name" value="LACTB2_WH"/>
</dbReference>
<dbReference type="SUPFAM" id="SSF56281">
    <property type="entry name" value="Metallo-hydrolase/oxidoreductase"/>
    <property type="match status" value="1"/>
</dbReference>
<dbReference type="SMART" id="SM00849">
    <property type="entry name" value="Lactamase_B"/>
    <property type="match status" value="1"/>
</dbReference>
<evidence type="ECO:0000313" key="3">
    <source>
        <dbReference type="Proteomes" id="UP000006833"/>
    </source>
</evidence>
<dbReference type="PANTHER" id="PTHR23131">
    <property type="entry name" value="ENDORIBONUCLEASE LACTB2"/>
    <property type="match status" value="1"/>
</dbReference>
<dbReference type="Pfam" id="PF17778">
    <property type="entry name" value="WHD_BLACT"/>
    <property type="match status" value="1"/>
</dbReference>
<dbReference type="Gene3D" id="3.60.15.10">
    <property type="entry name" value="Ribonuclease Z/Hydroxyacylglutathione hydrolase-like"/>
    <property type="match status" value="1"/>
</dbReference>
<protein>
    <recommendedName>
        <fullName evidence="1">Metallo-beta-lactamase domain-containing protein</fullName>
    </recommendedName>
</protein>
<dbReference type="HOGENOM" id="CLU_048478_2_1_5"/>
<sequence>MNLPPRPPRIATLAPGLRRVIAENPSPMTYWGTNSFVLGTGRVAVIDPGPAGGDQVDTILGLLDPGEVVSHVFVTHAHLDHSPGARELAARSGAPVLAFGDASAGRSPVMAALAEGGALEGGEGVDHAFEPDIRMAHGDRVGGGDWTLEALWTPGHFGNHLSFACPEQDALFCGDLVMGWSTSLVSPPDGDLSAFMASLDLLARRREATFHAGHGAPIVDPRARIAELVAHRQMRSAQIRAALGEAPGTAAALAARIYTETPRPLLPAAARNVLAHLIDMASRNEADHEGPLTSQTVFRAV</sequence>
<evidence type="ECO:0000313" key="2">
    <source>
        <dbReference type="EMBL" id="ABV93662.1"/>
    </source>
</evidence>
<dbReference type="InterPro" id="IPR001279">
    <property type="entry name" value="Metallo-B-lactamas"/>
</dbReference>
<dbReference type="PANTHER" id="PTHR23131:SF0">
    <property type="entry name" value="ENDORIBONUCLEASE LACTB2"/>
    <property type="match status" value="1"/>
</dbReference>
<proteinExistence type="predicted"/>
<dbReference type="CDD" id="cd16278">
    <property type="entry name" value="metallo-hydrolase-like_MBL-fold"/>
    <property type="match status" value="1"/>
</dbReference>
<dbReference type="STRING" id="398580.Dshi_1920"/>
<evidence type="ECO:0000259" key="1">
    <source>
        <dbReference type="SMART" id="SM00849"/>
    </source>
</evidence>
<dbReference type="Proteomes" id="UP000006833">
    <property type="component" value="Chromosome"/>
</dbReference>
<dbReference type="Gene3D" id="1.10.10.10">
    <property type="entry name" value="Winged helix-like DNA-binding domain superfamily/Winged helix DNA-binding domain"/>
    <property type="match status" value="1"/>
</dbReference>
<gene>
    <name evidence="2" type="ordered locus">Dshi_1920</name>
</gene>
<dbReference type="RefSeq" id="WP_012178590.1">
    <property type="nucleotide sequence ID" value="NC_009952.1"/>
</dbReference>
<dbReference type="EMBL" id="CP000830">
    <property type="protein sequence ID" value="ABV93662.1"/>
    <property type="molecule type" value="Genomic_DNA"/>
</dbReference>
<dbReference type="Pfam" id="PF00753">
    <property type="entry name" value="Lactamase_B"/>
    <property type="match status" value="1"/>
</dbReference>
<organism evidence="2 3">
    <name type="scientific">Dinoroseobacter shibae (strain DSM 16493 / NCIMB 14021 / DFL 12)</name>
    <dbReference type="NCBI Taxonomy" id="398580"/>
    <lineage>
        <taxon>Bacteria</taxon>
        <taxon>Pseudomonadati</taxon>
        <taxon>Pseudomonadota</taxon>
        <taxon>Alphaproteobacteria</taxon>
        <taxon>Rhodobacterales</taxon>
        <taxon>Roseobacteraceae</taxon>
        <taxon>Dinoroseobacter</taxon>
    </lineage>
</organism>
<dbReference type="KEGG" id="dsh:Dshi_1920"/>